<accession>A0A370HYG8</accession>
<gene>
    <name evidence="2" type="ORF">DFR76_110206</name>
</gene>
<sequence>MAIYFDARNRVHCRTDDLPGPSSDPDCCDEIVDMAVVEAFDKFRTHCLQGTGWKPGGGASLTTNFLKTCLYALGNELGRRHRARERDRKAFDAARTQALRPPADRTDVGDPCQQAILREHLHALPTERTET</sequence>
<reference evidence="2 3" key="1">
    <citation type="submission" date="2018-07" db="EMBL/GenBank/DDBJ databases">
        <title>Genomic Encyclopedia of Type Strains, Phase IV (KMG-IV): sequencing the most valuable type-strain genomes for metagenomic binning, comparative biology and taxonomic classification.</title>
        <authorList>
            <person name="Goeker M."/>
        </authorList>
    </citation>
    <scope>NUCLEOTIDE SEQUENCE [LARGE SCALE GENOMIC DNA]</scope>
    <source>
        <strain evidence="2 3">DSM 44290</strain>
    </source>
</reference>
<dbReference type="EMBL" id="QQBC01000010">
    <property type="protein sequence ID" value="RDI63509.1"/>
    <property type="molecule type" value="Genomic_DNA"/>
</dbReference>
<proteinExistence type="predicted"/>
<evidence type="ECO:0000313" key="2">
    <source>
        <dbReference type="EMBL" id="RDI63509.1"/>
    </source>
</evidence>
<dbReference type="AlphaFoldDB" id="A0A370HYG8"/>
<protein>
    <submittedName>
        <fullName evidence="2">Uncharacterized protein</fullName>
    </submittedName>
</protein>
<name>A0A370HYG8_9NOCA</name>
<feature type="region of interest" description="Disordered" evidence="1">
    <location>
        <begin position="80"/>
        <end position="109"/>
    </location>
</feature>
<dbReference type="STRING" id="1210086.GCA_001613105_05930"/>
<dbReference type="Proteomes" id="UP000254869">
    <property type="component" value="Unassembled WGS sequence"/>
</dbReference>
<evidence type="ECO:0000313" key="3">
    <source>
        <dbReference type="Proteomes" id="UP000254869"/>
    </source>
</evidence>
<comment type="caution">
    <text evidence="2">The sequence shown here is derived from an EMBL/GenBank/DDBJ whole genome shotgun (WGS) entry which is preliminary data.</text>
</comment>
<evidence type="ECO:0000256" key="1">
    <source>
        <dbReference type="SAM" id="MobiDB-lite"/>
    </source>
</evidence>
<keyword evidence="3" id="KW-1185">Reference proteome</keyword>
<organism evidence="2 3">
    <name type="scientific">Nocardia pseudobrasiliensis</name>
    <dbReference type="NCBI Taxonomy" id="45979"/>
    <lineage>
        <taxon>Bacteria</taxon>
        <taxon>Bacillati</taxon>
        <taxon>Actinomycetota</taxon>
        <taxon>Actinomycetes</taxon>
        <taxon>Mycobacteriales</taxon>
        <taxon>Nocardiaceae</taxon>
        <taxon>Nocardia</taxon>
    </lineage>
</organism>